<dbReference type="OrthoDB" id="2359336at2"/>
<evidence type="ECO:0000256" key="4">
    <source>
        <dbReference type="ARBA" id="ARBA00022475"/>
    </source>
</evidence>
<dbReference type="PRINTS" id="PR00344">
    <property type="entry name" value="BCTRLSENSOR"/>
</dbReference>
<dbReference type="GO" id="GO:0000155">
    <property type="term" value="F:phosphorelay sensor kinase activity"/>
    <property type="evidence" value="ECO:0007669"/>
    <property type="project" value="InterPro"/>
</dbReference>
<dbReference type="InterPro" id="IPR004358">
    <property type="entry name" value="Sig_transdc_His_kin-like_C"/>
</dbReference>
<dbReference type="PROSITE" id="PS50885">
    <property type="entry name" value="HAMP"/>
    <property type="match status" value="1"/>
</dbReference>
<gene>
    <name evidence="18" type="ORF">SAMN04515656_12517</name>
</gene>
<dbReference type="InterPro" id="IPR003594">
    <property type="entry name" value="HATPase_dom"/>
</dbReference>
<evidence type="ECO:0000256" key="13">
    <source>
        <dbReference type="ARBA" id="ARBA00023136"/>
    </source>
</evidence>
<dbReference type="SMART" id="SM00388">
    <property type="entry name" value="HisKA"/>
    <property type="match status" value="1"/>
</dbReference>
<dbReference type="CDD" id="cd00075">
    <property type="entry name" value="HATPase"/>
    <property type="match status" value="1"/>
</dbReference>
<dbReference type="Proteomes" id="UP000199394">
    <property type="component" value="Unassembled WGS sequence"/>
</dbReference>
<keyword evidence="8" id="KW-0547">Nucleotide-binding</keyword>
<evidence type="ECO:0000313" key="19">
    <source>
        <dbReference type="Proteomes" id="UP000199394"/>
    </source>
</evidence>
<evidence type="ECO:0000259" key="17">
    <source>
        <dbReference type="PROSITE" id="PS50885"/>
    </source>
</evidence>
<feature type="domain" description="HAMP" evidence="17">
    <location>
        <begin position="209"/>
        <end position="261"/>
    </location>
</feature>
<dbReference type="InterPro" id="IPR005467">
    <property type="entry name" value="His_kinase_dom"/>
</dbReference>
<evidence type="ECO:0000256" key="15">
    <source>
        <dbReference type="SAM" id="Phobius"/>
    </source>
</evidence>
<dbReference type="PANTHER" id="PTHR45528">
    <property type="entry name" value="SENSOR HISTIDINE KINASE CPXA"/>
    <property type="match status" value="1"/>
</dbReference>
<dbReference type="RefSeq" id="WP_090309036.1">
    <property type="nucleotide sequence ID" value="NZ_FNRK01000025.1"/>
</dbReference>
<dbReference type="PROSITE" id="PS50109">
    <property type="entry name" value="HIS_KIN"/>
    <property type="match status" value="1"/>
</dbReference>
<dbReference type="SMART" id="SM00304">
    <property type="entry name" value="HAMP"/>
    <property type="match status" value="1"/>
</dbReference>
<dbReference type="SUPFAM" id="SSF47384">
    <property type="entry name" value="Homodimeric domain of signal transducing histidine kinase"/>
    <property type="match status" value="1"/>
</dbReference>
<evidence type="ECO:0000256" key="1">
    <source>
        <dbReference type="ARBA" id="ARBA00000085"/>
    </source>
</evidence>
<protein>
    <recommendedName>
        <fullName evidence="3">histidine kinase</fullName>
        <ecNumber evidence="3">2.7.13.3</ecNumber>
    </recommendedName>
</protein>
<dbReference type="InterPro" id="IPR036097">
    <property type="entry name" value="HisK_dim/P_sf"/>
</dbReference>
<feature type="domain" description="Histidine kinase" evidence="16">
    <location>
        <begin position="276"/>
        <end position="490"/>
    </location>
</feature>
<proteinExistence type="predicted"/>
<dbReference type="SUPFAM" id="SSF55874">
    <property type="entry name" value="ATPase domain of HSP90 chaperone/DNA topoisomerase II/histidine kinase"/>
    <property type="match status" value="1"/>
</dbReference>
<keyword evidence="7 15" id="KW-0812">Transmembrane</keyword>
<accession>A0A1H4DK50</accession>
<dbReference type="CDD" id="cd06225">
    <property type="entry name" value="HAMP"/>
    <property type="match status" value="1"/>
</dbReference>
<reference evidence="18 19" key="1">
    <citation type="submission" date="2016-10" db="EMBL/GenBank/DDBJ databases">
        <authorList>
            <person name="de Groot N.N."/>
        </authorList>
    </citation>
    <scope>NUCLEOTIDE SEQUENCE [LARGE SCALE GENOMIC DNA]</scope>
    <source>
        <strain evidence="18 19">SR12</strain>
    </source>
</reference>
<evidence type="ECO:0000256" key="5">
    <source>
        <dbReference type="ARBA" id="ARBA00022553"/>
    </source>
</evidence>
<keyword evidence="10" id="KW-0067">ATP-binding</keyword>
<evidence type="ECO:0000256" key="3">
    <source>
        <dbReference type="ARBA" id="ARBA00012438"/>
    </source>
</evidence>
<feature type="transmembrane region" description="Helical" evidence="15">
    <location>
        <begin position="188"/>
        <end position="208"/>
    </location>
</feature>
<name>A0A1H4DK50_9FIRM</name>
<dbReference type="Pfam" id="PF00672">
    <property type="entry name" value="HAMP"/>
    <property type="match status" value="1"/>
</dbReference>
<evidence type="ECO:0000256" key="14">
    <source>
        <dbReference type="SAM" id="Coils"/>
    </source>
</evidence>
<keyword evidence="13 15" id="KW-0472">Membrane</keyword>
<dbReference type="GO" id="GO:0005524">
    <property type="term" value="F:ATP binding"/>
    <property type="evidence" value="ECO:0007669"/>
    <property type="project" value="UniProtKB-KW"/>
</dbReference>
<dbReference type="FunFam" id="3.30.565.10:FF:000006">
    <property type="entry name" value="Sensor histidine kinase WalK"/>
    <property type="match status" value="1"/>
</dbReference>
<evidence type="ECO:0000256" key="9">
    <source>
        <dbReference type="ARBA" id="ARBA00022777"/>
    </source>
</evidence>
<keyword evidence="4" id="KW-1003">Cell membrane</keyword>
<dbReference type="AlphaFoldDB" id="A0A1H4DK50"/>
<evidence type="ECO:0000313" key="18">
    <source>
        <dbReference type="EMBL" id="SEA72926.1"/>
    </source>
</evidence>
<dbReference type="Gene3D" id="6.10.340.10">
    <property type="match status" value="1"/>
</dbReference>
<keyword evidence="11 15" id="KW-1133">Transmembrane helix</keyword>
<keyword evidence="19" id="KW-1185">Reference proteome</keyword>
<evidence type="ECO:0000256" key="11">
    <source>
        <dbReference type="ARBA" id="ARBA00022989"/>
    </source>
</evidence>
<keyword evidence="9" id="KW-0418">Kinase</keyword>
<dbReference type="Pfam" id="PF00512">
    <property type="entry name" value="HisKA"/>
    <property type="match status" value="1"/>
</dbReference>
<dbReference type="InterPro" id="IPR050398">
    <property type="entry name" value="HssS/ArlS-like"/>
</dbReference>
<dbReference type="CDD" id="cd00082">
    <property type="entry name" value="HisKA"/>
    <property type="match status" value="1"/>
</dbReference>
<evidence type="ECO:0000256" key="8">
    <source>
        <dbReference type="ARBA" id="ARBA00022741"/>
    </source>
</evidence>
<dbReference type="Gene3D" id="1.10.287.130">
    <property type="match status" value="1"/>
</dbReference>
<evidence type="ECO:0000256" key="2">
    <source>
        <dbReference type="ARBA" id="ARBA00004651"/>
    </source>
</evidence>
<feature type="coiled-coil region" evidence="14">
    <location>
        <begin position="249"/>
        <end position="276"/>
    </location>
</feature>
<dbReference type="STRING" id="81409.SAMN04515656_12517"/>
<dbReference type="InterPro" id="IPR003660">
    <property type="entry name" value="HAMP_dom"/>
</dbReference>
<evidence type="ECO:0000256" key="6">
    <source>
        <dbReference type="ARBA" id="ARBA00022679"/>
    </source>
</evidence>
<dbReference type="SMART" id="SM00387">
    <property type="entry name" value="HATPase_c"/>
    <property type="match status" value="1"/>
</dbReference>
<keyword evidence="6" id="KW-0808">Transferase</keyword>
<dbReference type="EMBL" id="FNRK01000025">
    <property type="protein sequence ID" value="SEA72926.1"/>
    <property type="molecule type" value="Genomic_DNA"/>
</dbReference>
<dbReference type="Gene3D" id="3.30.565.10">
    <property type="entry name" value="Histidine kinase-like ATPase, C-terminal domain"/>
    <property type="match status" value="1"/>
</dbReference>
<keyword evidence="12" id="KW-0902">Two-component regulatory system</keyword>
<keyword evidence="5" id="KW-0597">Phosphoprotein</keyword>
<dbReference type="EC" id="2.7.13.3" evidence="3"/>
<evidence type="ECO:0000259" key="16">
    <source>
        <dbReference type="PROSITE" id="PS50109"/>
    </source>
</evidence>
<dbReference type="Pfam" id="PF02518">
    <property type="entry name" value="HATPase_c"/>
    <property type="match status" value="1"/>
</dbReference>
<evidence type="ECO:0000256" key="7">
    <source>
        <dbReference type="ARBA" id="ARBA00022692"/>
    </source>
</evidence>
<evidence type="ECO:0000256" key="12">
    <source>
        <dbReference type="ARBA" id="ARBA00023012"/>
    </source>
</evidence>
<feature type="transmembrane region" description="Helical" evidence="15">
    <location>
        <begin position="12"/>
        <end position="32"/>
    </location>
</feature>
<organism evidence="18 19">
    <name type="scientific">Eubacterium aggregans</name>
    <dbReference type="NCBI Taxonomy" id="81409"/>
    <lineage>
        <taxon>Bacteria</taxon>
        <taxon>Bacillati</taxon>
        <taxon>Bacillota</taxon>
        <taxon>Clostridia</taxon>
        <taxon>Eubacteriales</taxon>
        <taxon>Eubacteriaceae</taxon>
        <taxon>Eubacterium</taxon>
    </lineage>
</organism>
<keyword evidence="14" id="KW-0175">Coiled coil</keyword>
<dbReference type="PANTHER" id="PTHR45528:SF1">
    <property type="entry name" value="SENSOR HISTIDINE KINASE CPXA"/>
    <property type="match status" value="1"/>
</dbReference>
<comment type="catalytic activity">
    <reaction evidence="1">
        <text>ATP + protein L-histidine = ADP + protein N-phospho-L-histidine.</text>
        <dbReference type="EC" id="2.7.13.3"/>
    </reaction>
</comment>
<dbReference type="SUPFAM" id="SSF158472">
    <property type="entry name" value="HAMP domain-like"/>
    <property type="match status" value="1"/>
</dbReference>
<dbReference type="InterPro" id="IPR036890">
    <property type="entry name" value="HATPase_C_sf"/>
</dbReference>
<sequence length="490" mass="53424">MTLKIKGKLTIFSAAMLLFFSIIVGVLFLGMFSRLTTAIYKDNLEERAEAVAHSMSGFISEEAARSETDHGKGYGQSESFGKHSYYLRFIDDAAGADSWIVNADGSTFSLDNGETTEQSDLSDEGMALLPQVFEGETVTQEHQGGFLAVPAILVGTPVTDGEGNVIAAVMMDTHATGVSDTIESGIKILLASMVIALGLAILLSSVLAKRFTHPLKRIEETTKVLAQGDYTAQTQVVTNDEIGSLAIHVDALAHRLDEASQESEKLERLRQAFIANISHELRTPVTVMRGSLEALKDGVVSDSDQVQEYYTQLVDESIHLERMVNDLLELTRLQNIDYSIEKEHLNLPDVLDDALRTCRQLAARKGITLDLKRDVQHFPYEGDYGRLRQLFIIILDNAVKFTPVGGMIEIQSNQSTDAMAVHITDHGPGISPEDLPHIFDRFYKANTGSNPKGTGLGLAIAGQIAMRHGITISADSTPGGTTTFTIRIPT</sequence>
<evidence type="ECO:0000256" key="10">
    <source>
        <dbReference type="ARBA" id="ARBA00022840"/>
    </source>
</evidence>
<dbReference type="InterPro" id="IPR003661">
    <property type="entry name" value="HisK_dim/P_dom"/>
</dbReference>
<comment type="subcellular location">
    <subcellularLocation>
        <location evidence="2">Cell membrane</location>
        <topology evidence="2">Multi-pass membrane protein</topology>
    </subcellularLocation>
</comment>
<dbReference type="FunFam" id="1.10.287.130:FF:000001">
    <property type="entry name" value="Two-component sensor histidine kinase"/>
    <property type="match status" value="1"/>
</dbReference>
<dbReference type="GO" id="GO:0005886">
    <property type="term" value="C:plasma membrane"/>
    <property type="evidence" value="ECO:0007669"/>
    <property type="project" value="UniProtKB-SubCell"/>
</dbReference>